<feature type="transmembrane region" description="Helical" evidence="1">
    <location>
        <begin position="46"/>
        <end position="69"/>
    </location>
</feature>
<dbReference type="STRING" id="1174501.SAMN05216192_1198"/>
<evidence type="ECO:0000313" key="3">
    <source>
        <dbReference type="Proteomes" id="UP000199050"/>
    </source>
</evidence>
<name>A0A1G8UJ20_9BACL</name>
<dbReference type="AlphaFoldDB" id="A0A1G8UJ20"/>
<reference evidence="3" key="1">
    <citation type="submission" date="2016-10" db="EMBL/GenBank/DDBJ databases">
        <authorList>
            <person name="Varghese N."/>
            <person name="Submissions S."/>
        </authorList>
    </citation>
    <scope>NUCLEOTIDE SEQUENCE [LARGE SCALE GENOMIC DNA]</scope>
    <source>
        <strain evidence="3">CGMCC 1.11012</strain>
    </source>
</reference>
<feature type="transmembrane region" description="Helical" evidence="1">
    <location>
        <begin position="125"/>
        <end position="148"/>
    </location>
</feature>
<keyword evidence="1" id="KW-0812">Transmembrane</keyword>
<protein>
    <recommendedName>
        <fullName evidence="4">ABC-2 type transport system permease protein</fullName>
    </recommendedName>
</protein>
<accession>A0A1G8UJ20</accession>
<dbReference type="Proteomes" id="UP000199050">
    <property type="component" value="Unassembled WGS sequence"/>
</dbReference>
<gene>
    <name evidence="2" type="ORF">SAMN05216192_1198</name>
</gene>
<feature type="transmembrane region" description="Helical" evidence="1">
    <location>
        <begin position="217"/>
        <end position="237"/>
    </location>
</feature>
<feature type="transmembrane region" description="Helical" evidence="1">
    <location>
        <begin position="16"/>
        <end position="34"/>
    </location>
</feature>
<evidence type="ECO:0000313" key="2">
    <source>
        <dbReference type="EMBL" id="SDJ53771.1"/>
    </source>
</evidence>
<keyword evidence="1" id="KW-0472">Membrane</keyword>
<keyword evidence="3" id="KW-1185">Reference proteome</keyword>
<sequence>MLKLISYDFRRSRDRILAAFVIMAVFQIGVWFSSGTTVKETVSIHFIIYFILGIVFLFFAVFSYSRNLISYPRRLIPVKTIYTVLSPLLLYWLLLLSLLLTAMIHLGLYVLLYSADFLPGNFWPVAARSVLQCTWSAGLVLLMIMFACTVARSLPMKGKVWITLAVLFAIENGVAYLEKMLFNNYFIGIDDAFRFEVVKASELPSGLELVYIGSNPWALVFEAGVAVILVYAMTLLIKKRTDI</sequence>
<feature type="transmembrane region" description="Helical" evidence="1">
    <location>
        <begin position="160"/>
        <end position="177"/>
    </location>
</feature>
<keyword evidence="1" id="KW-1133">Transmembrane helix</keyword>
<evidence type="ECO:0008006" key="4">
    <source>
        <dbReference type="Google" id="ProtNLM"/>
    </source>
</evidence>
<dbReference type="OrthoDB" id="2678893at2"/>
<evidence type="ECO:0000256" key="1">
    <source>
        <dbReference type="SAM" id="Phobius"/>
    </source>
</evidence>
<proteinExistence type="predicted"/>
<organism evidence="2 3">
    <name type="scientific">Paenibacillus typhae</name>
    <dbReference type="NCBI Taxonomy" id="1174501"/>
    <lineage>
        <taxon>Bacteria</taxon>
        <taxon>Bacillati</taxon>
        <taxon>Bacillota</taxon>
        <taxon>Bacilli</taxon>
        <taxon>Bacillales</taxon>
        <taxon>Paenibacillaceae</taxon>
        <taxon>Paenibacillus</taxon>
    </lineage>
</organism>
<dbReference type="EMBL" id="FNDX01000019">
    <property type="protein sequence ID" value="SDJ53771.1"/>
    <property type="molecule type" value="Genomic_DNA"/>
</dbReference>
<feature type="transmembrane region" description="Helical" evidence="1">
    <location>
        <begin position="89"/>
        <end position="113"/>
    </location>
</feature>
<dbReference type="RefSeq" id="WP_090715708.1">
    <property type="nucleotide sequence ID" value="NZ_CBCSKY010000019.1"/>
</dbReference>